<dbReference type="CDD" id="cd13585">
    <property type="entry name" value="PBP2_TMBP_like"/>
    <property type="match status" value="1"/>
</dbReference>
<dbReference type="PANTHER" id="PTHR43649:SF12">
    <property type="entry name" value="DIACETYLCHITOBIOSE BINDING PROTEIN DASA"/>
    <property type="match status" value="1"/>
</dbReference>
<dbReference type="EMBL" id="BSVB01000001">
    <property type="protein sequence ID" value="GMA95391.1"/>
    <property type="molecule type" value="Genomic_DNA"/>
</dbReference>
<reference evidence="3" key="1">
    <citation type="journal article" date="2019" name="Int. J. Syst. Evol. Microbiol.">
        <title>The Global Catalogue of Microorganisms (GCM) 10K type strain sequencing project: providing services to taxonomists for standard genome sequencing and annotation.</title>
        <authorList>
            <consortium name="The Broad Institute Genomics Platform"/>
            <consortium name="The Broad Institute Genome Sequencing Center for Infectious Disease"/>
            <person name="Wu L."/>
            <person name="Ma J."/>
        </authorList>
    </citation>
    <scope>NUCLEOTIDE SEQUENCE [LARGE SCALE GENOMIC DNA]</scope>
    <source>
        <strain evidence="3">NBRC 108894</strain>
    </source>
</reference>
<dbReference type="InterPro" id="IPR006059">
    <property type="entry name" value="SBP"/>
</dbReference>
<accession>A0ABQ6K9K1</accession>
<dbReference type="Gene3D" id="3.40.190.10">
    <property type="entry name" value="Periplasmic binding protein-like II"/>
    <property type="match status" value="1"/>
</dbReference>
<dbReference type="InterPro" id="IPR050490">
    <property type="entry name" value="Bact_solute-bd_prot1"/>
</dbReference>
<proteinExistence type="predicted"/>
<organism evidence="2 3">
    <name type="scientific">Pseudolysinimonas kribbensis</name>
    <dbReference type="NCBI Taxonomy" id="433641"/>
    <lineage>
        <taxon>Bacteria</taxon>
        <taxon>Bacillati</taxon>
        <taxon>Actinomycetota</taxon>
        <taxon>Actinomycetes</taxon>
        <taxon>Micrococcales</taxon>
        <taxon>Microbacteriaceae</taxon>
        <taxon>Pseudolysinimonas</taxon>
    </lineage>
</organism>
<feature type="signal peptide" evidence="1">
    <location>
        <begin position="1"/>
        <end position="23"/>
    </location>
</feature>
<name>A0ABQ6K9K1_9MICO</name>
<gene>
    <name evidence="2" type="ORF">GCM10025881_22150</name>
</gene>
<evidence type="ECO:0000313" key="2">
    <source>
        <dbReference type="EMBL" id="GMA95391.1"/>
    </source>
</evidence>
<evidence type="ECO:0000313" key="3">
    <source>
        <dbReference type="Proteomes" id="UP001157034"/>
    </source>
</evidence>
<evidence type="ECO:0000256" key="1">
    <source>
        <dbReference type="SAM" id="SignalP"/>
    </source>
</evidence>
<dbReference type="SUPFAM" id="SSF53850">
    <property type="entry name" value="Periplasmic binding protein-like II"/>
    <property type="match status" value="1"/>
</dbReference>
<dbReference type="InterPro" id="IPR006311">
    <property type="entry name" value="TAT_signal"/>
</dbReference>
<dbReference type="Proteomes" id="UP001157034">
    <property type="component" value="Unassembled WGS sequence"/>
</dbReference>
<feature type="chain" id="PRO_5045514046" evidence="1">
    <location>
        <begin position="24"/>
        <end position="421"/>
    </location>
</feature>
<dbReference type="PANTHER" id="PTHR43649">
    <property type="entry name" value="ARABINOSE-BINDING PROTEIN-RELATED"/>
    <property type="match status" value="1"/>
</dbReference>
<dbReference type="PROSITE" id="PS51257">
    <property type="entry name" value="PROKAR_LIPOPROTEIN"/>
    <property type="match status" value="1"/>
</dbReference>
<dbReference type="Pfam" id="PF01547">
    <property type="entry name" value="SBP_bac_1"/>
    <property type="match status" value="1"/>
</dbReference>
<dbReference type="RefSeq" id="WP_284254165.1">
    <property type="nucleotide sequence ID" value="NZ_BAAAQO010000002.1"/>
</dbReference>
<comment type="caution">
    <text evidence="2">The sequence shown here is derived from an EMBL/GenBank/DDBJ whole genome shotgun (WGS) entry which is preliminary data.</text>
</comment>
<protein>
    <submittedName>
        <fullName evidence="2">Sugar ABC transporter</fullName>
    </submittedName>
</protein>
<keyword evidence="3" id="KW-1185">Reference proteome</keyword>
<dbReference type="PROSITE" id="PS51318">
    <property type="entry name" value="TAT"/>
    <property type="match status" value="1"/>
</dbReference>
<sequence>MRIPRRTLVVGAVGVAVALALTACGPSNSPAPSSSGGKPSGTLQIAHWDFLAPNYGQQMQDIIKGYEKYNPKATIETVGIVRADYETKLKIQLSAGGGPDLFTMADTFLPTVAAANLLEPLDNVLTPTTKKALNSTNKGGVYNNKQVAVTWQIAPYAFLWNKDILAQAGVKPPTTFDELVDAAVTIKQKLGITGFAVRSRLAEETPWWVDFNNWIQGYGGSWSDGKKLTIDSPQNVAALTAFKKMYDSGAFSVGDDASTFRTKFSEGQVAMMIDATGAPPAMISAKVPSTSMISSPLPFPKPYTSQVGIYFGINAHTKNKALAEDFLNWFLTKDTQQALSENLGNTSTLATKTTVSDEFLAKNPWAVGYREDGENTRSSVIRGFESVTPQIAHTVLSQVEKVLLQDVSPQRALSDAASSLK</sequence>
<keyword evidence="1" id="KW-0732">Signal</keyword>